<accession>A0A9W8QG65</accession>
<dbReference type="GeneID" id="80888016"/>
<organism evidence="1 2">
    <name type="scientific">Akanthomyces muscarius</name>
    <name type="common">Entomopathogenic fungus</name>
    <name type="synonym">Lecanicillium muscarium</name>
    <dbReference type="NCBI Taxonomy" id="2231603"/>
    <lineage>
        <taxon>Eukaryota</taxon>
        <taxon>Fungi</taxon>
        <taxon>Dikarya</taxon>
        <taxon>Ascomycota</taxon>
        <taxon>Pezizomycotina</taxon>
        <taxon>Sordariomycetes</taxon>
        <taxon>Hypocreomycetidae</taxon>
        <taxon>Hypocreales</taxon>
        <taxon>Cordycipitaceae</taxon>
        <taxon>Akanthomyces</taxon>
    </lineage>
</organism>
<keyword evidence="2" id="KW-1185">Reference proteome</keyword>
<protein>
    <submittedName>
        <fullName evidence="1">Uncharacterized protein</fullName>
    </submittedName>
</protein>
<reference evidence="1" key="1">
    <citation type="journal article" date="2023" name="Access Microbiol">
        <title>De-novo genome assembly for Akanthomyces muscarius, a biocontrol agent of insect agricultural pests.</title>
        <authorList>
            <person name="Erdos Z."/>
            <person name="Studholme D.J."/>
            <person name="Raymond B."/>
            <person name="Sharma M."/>
        </authorList>
    </citation>
    <scope>NUCLEOTIDE SEQUENCE</scope>
    <source>
        <strain evidence="1">Ve6</strain>
    </source>
</reference>
<evidence type="ECO:0000313" key="1">
    <source>
        <dbReference type="EMBL" id="KAJ4155621.1"/>
    </source>
</evidence>
<proteinExistence type="predicted"/>
<dbReference type="EMBL" id="JAJHUN010000007">
    <property type="protein sequence ID" value="KAJ4155621.1"/>
    <property type="molecule type" value="Genomic_DNA"/>
</dbReference>
<dbReference type="RefSeq" id="XP_056055745.1">
    <property type="nucleotide sequence ID" value="XM_056198835.1"/>
</dbReference>
<evidence type="ECO:0000313" key="2">
    <source>
        <dbReference type="Proteomes" id="UP001144673"/>
    </source>
</evidence>
<dbReference type="AlphaFoldDB" id="A0A9W8QG65"/>
<sequence length="68" mass="7955">MFRQRATCTQYYIHSTCGHDLDVEFVKCPTHATKEELRCPTGVWKRMQAKFSTHKCRACLRSDTCIQT</sequence>
<comment type="caution">
    <text evidence="1">The sequence shown here is derived from an EMBL/GenBank/DDBJ whole genome shotgun (WGS) entry which is preliminary data.</text>
</comment>
<gene>
    <name evidence="1" type="ORF">LMH87_000857</name>
</gene>
<dbReference type="Proteomes" id="UP001144673">
    <property type="component" value="Chromosome 6"/>
</dbReference>
<dbReference type="KEGG" id="amus:LMH87_000857"/>
<name>A0A9W8QG65_AKAMU</name>